<name>A0ABY7U6I7_9CORY</name>
<dbReference type="Proteomes" id="UP001220064">
    <property type="component" value="Chromosome"/>
</dbReference>
<dbReference type="RefSeq" id="WP_022862499.1">
    <property type="nucleotide sequence ID" value="NZ_ATVG01000002.1"/>
</dbReference>
<accession>A0ABY7U6I7</accession>
<evidence type="ECO:0000313" key="2">
    <source>
        <dbReference type="EMBL" id="WCZ32305.1"/>
    </source>
</evidence>
<organism evidence="2 3">
    <name type="scientific">Corynebacterium massiliense DSM 45435</name>
    <dbReference type="NCBI Taxonomy" id="1121364"/>
    <lineage>
        <taxon>Bacteria</taxon>
        <taxon>Bacillati</taxon>
        <taxon>Actinomycetota</taxon>
        <taxon>Actinomycetes</taxon>
        <taxon>Mycobacteriales</taxon>
        <taxon>Corynebacteriaceae</taxon>
        <taxon>Corynebacterium</taxon>
    </lineage>
</organism>
<evidence type="ECO:0008006" key="4">
    <source>
        <dbReference type="Google" id="ProtNLM"/>
    </source>
</evidence>
<evidence type="ECO:0000313" key="3">
    <source>
        <dbReference type="Proteomes" id="UP001220064"/>
    </source>
</evidence>
<proteinExistence type="predicted"/>
<keyword evidence="3" id="KW-1185">Reference proteome</keyword>
<sequence>MMGQELFENPHRQYELYRLTAHETLSQTLGDPEEFPAEGPTAEQEAAMEDALAAEPEAALTYDAATELWISGAEDDINRLFADREEFVDALENGEDPGA</sequence>
<protein>
    <recommendedName>
        <fullName evidence="4">Molecular chaperone GrpE</fullName>
    </recommendedName>
</protein>
<gene>
    <name evidence="2" type="ORF">CMASS_04270</name>
</gene>
<evidence type="ECO:0000256" key="1">
    <source>
        <dbReference type="SAM" id="MobiDB-lite"/>
    </source>
</evidence>
<reference evidence="2 3" key="1">
    <citation type="submission" date="2020-10" db="EMBL/GenBank/DDBJ databases">
        <title>Complete genome sequence of Corynebacterium massiliense DSM 45435, type strain of Corynebacterium massiliense.</title>
        <authorList>
            <person name="Busche T."/>
            <person name="Kalinowski J."/>
            <person name="Ruckert C."/>
        </authorList>
    </citation>
    <scope>NUCLEOTIDE SEQUENCE [LARGE SCALE GENOMIC DNA]</scope>
    <source>
        <strain evidence="2 3">DSM 45435</strain>
    </source>
</reference>
<dbReference type="EMBL" id="CP063189">
    <property type="protein sequence ID" value="WCZ32305.1"/>
    <property type="molecule type" value="Genomic_DNA"/>
</dbReference>
<feature type="region of interest" description="Disordered" evidence="1">
    <location>
        <begin position="26"/>
        <end position="47"/>
    </location>
</feature>